<dbReference type="Proteomes" id="UP000486903">
    <property type="component" value="Unassembled WGS sequence"/>
</dbReference>
<name>A0A6B4JJG2_CLOBO</name>
<gene>
    <name evidence="1" type="ORF">FDG31_00840</name>
</gene>
<accession>A0A6B4JJG2</accession>
<protein>
    <submittedName>
        <fullName evidence="1">Uncharacterized protein</fullName>
    </submittedName>
</protein>
<reference evidence="1 2" key="1">
    <citation type="submission" date="2019-04" db="EMBL/GenBank/DDBJ databases">
        <title>Genome sequencing of Clostridium botulinum Groups I-IV and Clostridium butyricum.</title>
        <authorList>
            <person name="Brunt J."/>
            <person name="Van Vliet A.H.M."/>
            <person name="Stringer S.C."/>
            <person name="Carter A.T."/>
            <person name="Peck M.W."/>
        </authorList>
    </citation>
    <scope>NUCLEOTIDE SEQUENCE [LARGE SCALE GENOMIC DNA]</scope>
    <source>
        <strain evidence="1 2">BL81</strain>
    </source>
</reference>
<sequence>MKSKGSILIEGIAALFILSLMMMFSMNVYIHNNRVLKERIVREELNRAIYNITNELKYNTKMNELKDRLNEEPLKLSFNEEFFNELISKEILDLTQGDDIKISKIKEDEYKLEILITGFVNKDDIKVDIEENFIKMWWMEYV</sequence>
<evidence type="ECO:0000313" key="2">
    <source>
        <dbReference type="Proteomes" id="UP000486903"/>
    </source>
</evidence>
<evidence type="ECO:0000313" key="1">
    <source>
        <dbReference type="EMBL" id="NFV24730.1"/>
    </source>
</evidence>
<proteinExistence type="predicted"/>
<comment type="caution">
    <text evidence="1">The sequence shown here is derived from an EMBL/GenBank/DDBJ whole genome shotgun (WGS) entry which is preliminary data.</text>
</comment>
<dbReference type="RefSeq" id="WP_035781220.1">
    <property type="nucleotide sequence ID" value="NZ_JACBBA010000001.1"/>
</dbReference>
<dbReference type="EMBL" id="SXFB01000001">
    <property type="protein sequence ID" value="NFV24730.1"/>
    <property type="molecule type" value="Genomic_DNA"/>
</dbReference>
<dbReference type="AlphaFoldDB" id="A0A6B4JJG2"/>
<organism evidence="1 2">
    <name type="scientific">Clostridium botulinum</name>
    <dbReference type="NCBI Taxonomy" id="1491"/>
    <lineage>
        <taxon>Bacteria</taxon>
        <taxon>Bacillati</taxon>
        <taxon>Bacillota</taxon>
        <taxon>Clostridia</taxon>
        <taxon>Eubacteriales</taxon>
        <taxon>Clostridiaceae</taxon>
        <taxon>Clostridium</taxon>
    </lineage>
</organism>